<feature type="transmembrane region" description="Helical" evidence="1">
    <location>
        <begin position="42"/>
        <end position="66"/>
    </location>
</feature>
<keyword evidence="1" id="KW-1133">Transmembrane helix</keyword>
<sequence length="159" mass="18064">MAMASQHSAGETASPQLRQVQSLPKSWIDGQAQRVVTNGVSFSWWLVTNVVSQGLLLVPVLFNIFIDVLDDEIKYTLNKFADITKLGRSVDLLEDRKALHRNLDSLHQWAKACGMRFSKATCWVMFLGHNNHRQLYRPGKEWLETGPEEKDLGVLVDSR</sequence>
<keyword evidence="1" id="KW-0472">Membrane</keyword>
<evidence type="ECO:0000313" key="2">
    <source>
        <dbReference type="EMBL" id="KAJ7424354.1"/>
    </source>
</evidence>
<reference evidence="2" key="1">
    <citation type="submission" date="2019-10" db="EMBL/GenBank/DDBJ databases">
        <authorList>
            <person name="Soares A.E.R."/>
            <person name="Aleixo A."/>
            <person name="Schneider P."/>
            <person name="Miyaki C.Y."/>
            <person name="Schneider M.P."/>
            <person name="Mello C."/>
            <person name="Vasconcelos A.T.R."/>
        </authorList>
    </citation>
    <scope>NUCLEOTIDE SEQUENCE</scope>
    <source>
        <tissue evidence="2">Muscle</tissue>
    </source>
</reference>
<organism evidence="2 3">
    <name type="scientific">Willisornis vidua</name>
    <name type="common">Xingu scale-backed antbird</name>
    <dbReference type="NCBI Taxonomy" id="1566151"/>
    <lineage>
        <taxon>Eukaryota</taxon>
        <taxon>Metazoa</taxon>
        <taxon>Chordata</taxon>
        <taxon>Craniata</taxon>
        <taxon>Vertebrata</taxon>
        <taxon>Euteleostomi</taxon>
        <taxon>Archelosauria</taxon>
        <taxon>Archosauria</taxon>
        <taxon>Dinosauria</taxon>
        <taxon>Saurischia</taxon>
        <taxon>Theropoda</taxon>
        <taxon>Coelurosauria</taxon>
        <taxon>Aves</taxon>
        <taxon>Neognathae</taxon>
        <taxon>Neoaves</taxon>
        <taxon>Telluraves</taxon>
        <taxon>Australaves</taxon>
        <taxon>Passeriformes</taxon>
        <taxon>Thamnophilidae</taxon>
        <taxon>Willisornis</taxon>
    </lineage>
</organism>
<comment type="caution">
    <text evidence="2">The sequence shown here is derived from an EMBL/GenBank/DDBJ whole genome shotgun (WGS) entry which is preliminary data.</text>
</comment>
<evidence type="ECO:0000313" key="3">
    <source>
        <dbReference type="Proteomes" id="UP001145742"/>
    </source>
</evidence>
<dbReference type="EMBL" id="WHWB01032705">
    <property type="protein sequence ID" value="KAJ7424354.1"/>
    <property type="molecule type" value="Genomic_DNA"/>
</dbReference>
<proteinExistence type="predicted"/>
<gene>
    <name evidence="2" type="ORF">WISP_29056</name>
</gene>
<protein>
    <submittedName>
        <fullName evidence="2">Rna-directed dna polymerase from mobile element jockey-like</fullName>
    </submittedName>
</protein>
<keyword evidence="3" id="KW-1185">Reference proteome</keyword>
<evidence type="ECO:0000256" key="1">
    <source>
        <dbReference type="SAM" id="Phobius"/>
    </source>
</evidence>
<accession>A0ABQ9DKS0</accession>
<dbReference type="Proteomes" id="UP001145742">
    <property type="component" value="Unassembled WGS sequence"/>
</dbReference>
<name>A0ABQ9DKS0_9PASS</name>
<keyword evidence="1" id="KW-0812">Transmembrane</keyword>
<dbReference type="PANTHER" id="PTHR33332">
    <property type="entry name" value="REVERSE TRANSCRIPTASE DOMAIN-CONTAINING PROTEIN"/>
    <property type="match status" value="1"/>
</dbReference>